<protein>
    <submittedName>
        <fullName evidence="2">Uncharacterized protein</fullName>
    </submittedName>
</protein>
<gene>
    <name evidence="2" type="ORF">GWI33_013808</name>
</gene>
<keyword evidence="3" id="KW-1185">Reference proteome</keyword>
<feature type="compositionally biased region" description="Polar residues" evidence="1">
    <location>
        <begin position="28"/>
        <end position="42"/>
    </location>
</feature>
<organism evidence="2 3">
    <name type="scientific">Rhynchophorus ferrugineus</name>
    <name type="common">Red palm weevil</name>
    <name type="synonym">Curculio ferrugineus</name>
    <dbReference type="NCBI Taxonomy" id="354439"/>
    <lineage>
        <taxon>Eukaryota</taxon>
        <taxon>Metazoa</taxon>
        <taxon>Ecdysozoa</taxon>
        <taxon>Arthropoda</taxon>
        <taxon>Hexapoda</taxon>
        <taxon>Insecta</taxon>
        <taxon>Pterygota</taxon>
        <taxon>Neoptera</taxon>
        <taxon>Endopterygota</taxon>
        <taxon>Coleoptera</taxon>
        <taxon>Polyphaga</taxon>
        <taxon>Cucujiformia</taxon>
        <taxon>Curculionidae</taxon>
        <taxon>Dryophthorinae</taxon>
        <taxon>Rhynchophorus</taxon>
    </lineage>
</organism>
<reference evidence="2" key="1">
    <citation type="submission" date="2020-08" db="EMBL/GenBank/DDBJ databases">
        <title>Genome sequencing and assembly of the red palm weevil Rhynchophorus ferrugineus.</title>
        <authorList>
            <person name="Dias G.B."/>
            <person name="Bergman C.M."/>
            <person name="Manee M."/>
        </authorList>
    </citation>
    <scope>NUCLEOTIDE SEQUENCE</scope>
    <source>
        <strain evidence="2">AA-2017</strain>
        <tissue evidence="2">Whole larva</tissue>
    </source>
</reference>
<dbReference type="Proteomes" id="UP000625711">
    <property type="component" value="Unassembled WGS sequence"/>
</dbReference>
<feature type="region of interest" description="Disordered" evidence="1">
    <location>
        <begin position="1"/>
        <end position="100"/>
    </location>
</feature>
<evidence type="ECO:0000256" key="1">
    <source>
        <dbReference type="SAM" id="MobiDB-lite"/>
    </source>
</evidence>
<name>A0A834I6C4_RHYFE</name>
<sequence>MSLEVHEGKKNEHFLQRKKPYQEKKININPTKTSIYETSSSEGGDIEVPRRGVTPLSTCRRRGTPVSSPVGTAKYMEPTRRGVDRLRSDAIRHGMFRTTK</sequence>
<dbReference type="EMBL" id="JAACXV010013401">
    <property type="protein sequence ID" value="KAF7273487.1"/>
    <property type="molecule type" value="Genomic_DNA"/>
</dbReference>
<evidence type="ECO:0000313" key="2">
    <source>
        <dbReference type="EMBL" id="KAF7273487.1"/>
    </source>
</evidence>
<accession>A0A834I6C4</accession>
<dbReference type="AlphaFoldDB" id="A0A834I6C4"/>
<proteinExistence type="predicted"/>
<evidence type="ECO:0000313" key="3">
    <source>
        <dbReference type="Proteomes" id="UP000625711"/>
    </source>
</evidence>
<feature type="compositionally biased region" description="Basic and acidic residues" evidence="1">
    <location>
        <begin position="1"/>
        <end position="26"/>
    </location>
</feature>
<feature type="compositionally biased region" description="Basic and acidic residues" evidence="1">
    <location>
        <begin position="77"/>
        <end position="92"/>
    </location>
</feature>
<comment type="caution">
    <text evidence="2">The sequence shown here is derived from an EMBL/GenBank/DDBJ whole genome shotgun (WGS) entry which is preliminary data.</text>
</comment>